<accession>A3HSF8</accession>
<dbReference type="HOGENOM" id="CLU_014978_2_0_10"/>
<feature type="chain" id="PRO_5002652636" evidence="2">
    <location>
        <begin position="28"/>
        <end position="562"/>
    </location>
</feature>
<feature type="domain" description="OmpA-like" evidence="3">
    <location>
        <begin position="447"/>
        <end position="562"/>
    </location>
</feature>
<evidence type="ECO:0000313" key="4">
    <source>
        <dbReference type="EMBL" id="EAZ82776.1"/>
    </source>
</evidence>
<gene>
    <name evidence="4" type="ORF">ALPR1_11185</name>
</gene>
<evidence type="ECO:0000313" key="5">
    <source>
        <dbReference type="Proteomes" id="UP000003919"/>
    </source>
</evidence>
<dbReference type="CDD" id="cd07185">
    <property type="entry name" value="OmpA_C-like"/>
    <property type="match status" value="1"/>
</dbReference>
<name>A3HSF8_9BACT</name>
<dbReference type="GO" id="GO:0016020">
    <property type="term" value="C:membrane"/>
    <property type="evidence" value="ECO:0007669"/>
    <property type="project" value="UniProtKB-UniRule"/>
</dbReference>
<dbReference type="InterPro" id="IPR050330">
    <property type="entry name" value="Bact_OuterMem_StrucFunc"/>
</dbReference>
<evidence type="ECO:0000256" key="1">
    <source>
        <dbReference type="PROSITE-ProRule" id="PRU00473"/>
    </source>
</evidence>
<keyword evidence="2" id="KW-0732">Signal</keyword>
<dbReference type="PROSITE" id="PS51123">
    <property type="entry name" value="OMPA_2"/>
    <property type="match status" value="1"/>
</dbReference>
<dbReference type="EMBL" id="CM001023">
    <property type="protein sequence ID" value="EAZ82776.1"/>
    <property type="molecule type" value="Genomic_DNA"/>
</dbReference>
<keyword evidence="5" id="KW-1185">Reference proteome</keyword>
<dbReference type="PANTHER" id="PTHR30329:SF21">
    <property type="entry name" value="LIPOPROTEIN YIAD-RELATED"/>
    <property type="match status" value="1"/>
</dbReference>
<evidence type="ECO:0000259" key="3">
    <source>
        <dbReference type="PROSITE" id="PS51123"/>
    </source>
</evidence>
<reference evidence="4 5" key="1">
    <citation type="journal article" date="2011" name="J. Bacteriol.">
        <title>Complete genome sequence of Algoriphagus sp. PR1, bacterial prey of a colony-forming choanoflagellate.</title>
        <authorList>
            <person name="Alegado R.A."/>
            <person name="Ferriera S."/>
            <person name="Nusbaum C."/>
            <person name="Young S.K."/>
            <person name="Zeng Q."/>
            <person name="Imamovic A."/>
            <person name="Fairclough S.R."/>
            <person name="King N."/>
        </authorList>
    </citation>
    <scope>NUCLEOTIDE SEQUENCE [LARGE SCALE GENOMIC DNA]</scope>
    <source>
        <strain evidence="4 5">PR1</strain>
    </source>
</reference>
<dbReference type="STRING" id="388413.ALPR1_11185"/>
<dbReference type="RefSeq" id="WP_008200582.1">
    <property type="nucleotide sequence ID" value="NZ_CM001023.1"/>
</dbReference>
<dbReference type="InterPro" id="IPR006665">
    <property type="entry name" value="OmpA-like"/>
</dbReference>
<dbReference type="Proteomes" id="UP000003919">
    <property type="component" value="Chromosome"/>
</dbReference>
<keyword evidence="1" id="KW-0472">Membrane</keyword>
<organism evidence="4 5">
    <name type="scientific">Algoriphagus machipongonensis</name>
    <dbReference type="NCBI Taxonomy" id="388413"/>
    <lineage>
        <taxon>Bacteria</taxon>
        <taxon>Pseudomonadati</taxon>
        <taxon>Bacteroidota</taxon>
        <taxon>Cytophagia</taxon>
        <taxon>Cytophagales</taxon>
        <taxon>Cyclobacteriaceae</taxon>
        <taxon>Algoriphagus</taxon>
    </lineage>
</organism>
<dbReference type="SUPFAM" id="SSF103088">
    <property type="entry name" value="OmpA-like"/>
    <property type="match status" value="1"/>
</dbReference>
<dbReference type="Pfam" id="PF00691">
    <property type="entry name" value="OmpA"/>
    <property type="match status" value="1"/>
</dbReference>
<sequence>MKRKIATYLKASSLVLLAFCISNFSSAQELKSLSGANSPQDDQNPVWIGDNVLLFTRAFHPLNLGGESDPGDIWMTKKDEQGVWGEAIHRADLSTDGYDFALGLEDVLTLLVYHKGSGRNGLYQYSKFGTDWNFLRQVNFEGLEELQGQLLGRVAKGGKLIFLSAKGPDNYGNEDLYISEKIGIIDWGKAVNLGSAINTKGQEMSPYYNPSTQLLYFSSNMHDDAEGKDIFISKKTGEDWKSWSKPERWELISSRGSDVSVTFISDDEVVWSSTRNSDGFADLMTFSTKVPLEIPQEFSTAPPAILPPKKALADVSNNKSSNEEVTLAPIYPKSSIGKPEVSMEQIQQMAEAKPVAEVTEAQTPEENPVEWLVLDGKNSTRLDYEMKFFNGKNEVIFEDSSAYTLSFLKESNVNLIKVKSAGFFPKELTLKDINPLDKTVVLMTKLESGSVLLLENVNFKRGTAELEGEETEAVLSELAEFLSENSSVKLRINGHTDGGGDPSLNKGLSLDRARSVRDYLVDHGVTFENLRIAGWGGTRPIASNATESGRSKNRRVELEVIQ</sequence>
<dbReference type="InterPro" id="IPR036737">
    <property type="entry name" value="OmpA-like_sf"/>
</dbReference>
<feature type="signal peptide" evidence="2">
    <location>
        <begin position="1"/>
        <end position="27"/>
    </location>
</feature>
<proteinExistence type="predicted"/>
<protein>
    <submittedName>
        <fullName evidence="4">Outer membrane protein, OmpA family</fullName>
    </submittedName>
</protein>
<evidence type="ECO:0000256" key="2">
    <source>
        <dbReference type="SAM" id="SignalP"/>
    </source>
</evidence>
<dbReference type="OrthoDB" id="9809364at2"/>
<comment type="caution">
    <text evidence="4">The sequence shown here is derived from an EMBL/GenBank/DDBJ whole genome shotgun (WGS) entry which is preliminary data.</text>
</comment>
<dbReference type="eggNOG" id="COG2885">
    <property type="taxonomic scope" value="Bacteria"/>
</dbReference>
<dbReference type="PANTHER" id="PTHR30329">
    <property type="entry name" value="STATOR ELEMENT OF FLAGELLAR MOTOR COMPLEX"/>
    <property type="match status" value="1"/>
</dbReference>
<dbReference type="EMBL" id="AAXU02000001">
    <property type="protein sequence ID" value="EAZ82776.1"/>
    <property type="molecule type" value="Genomic_DNA"/>
</dbReference>
<dbReference type="Gene3D" id="3.30.1330.60">
    <property type="entry name" value="OmpA-like domain"/>
    <property type="match status" value="1"/>
</dbReference>
<dbReference type="AlphaFoldDB" id="A3HSF8"/>